<keyword evidence="1" id="KW-1133">Transmembrane helix</keyword>
<evidence type="ECO:0000313" key="3">
    <source>
        <dbReference type="EMBL" id="SFN18106.1"/>
    </source>
</evidence>
<evidence type="ECO:0000259" key="2">
    <source>
        <dbReference type="Pfam" id="PF09925"/>
    </source>
</evidence>
<keyword evidence="1" id="KW-0812">Transmembrane</keyword>
<reference evidence="4" key="1">
    <citation type="submission" date="2016-10" db="EMBL/GenBank/DDBJ databases">
        <authorList>
            <person name="Varghese N."/>
            <person name="Submissions S."/>
        </authorList>
    </citation>
    <scope>NUCLEOTIDE SEQUENCE [LARGE SCALE GENOMIC DNA]</scope>
    <source>
        <strain evidence="4">DSM 4002</strain>
    </source>
</reference>
<sequence>MKTNTYKSKIAATLQEKGFMTNKQLGAVEVYQKLGIFSLHTELRLLLYLSVLLFTSGVGILIYQNIDSIGHDAIIICLFLLIAVSLYFCFKKAKGFHKEEVAFDNPIYDYLVLLIAILSCIFIGYLQFQYTLFGENYGIATLVPTIISFCYAYYFDNKSVLSIAVSSLAACIGLTVTPQKVLDTEFYSNDPLAFSAIGLGLLLILWTIYSSKIKLKMHFNLIYLTFALHLICIATISKLSEKEVPICFLYALLLGGATYYFYKMSKEYDAISLFVFALLYGYVGFNVLLFKVVVAIDFNGFWQLLMYLFPAYFIGSIFLFIQSVKKFKQQKNK</sequence>
<feature type="domain" description="DUF2157" evidence="2">
    <location>
        <begin position="14"/>
        <end position="160"/>
    </location>
</feature>
<accession>A0A1I4WYA3</accession>
<feature type="transmembrane region" description="Helical" evidence="1">
    <location>
        <begin position="221"/>
        <end position="237"/>
    </location>
</feature>
<dbReference type="eggNOG" id="ENOG502ZB8Y">
    <property type="taxonomic scope" value="Bacteria"/>
</dbReference>
<feature type="transmembrane region" description="Helical" evidence="1">
    <location>
        <begin position="69"/>
        <end position="90"/>
    </location>
</feature>
<name>A0A1I4WYA3_9FLAO</name>
<organism evidence="3 4">
    <name type="scientific">Flavobacterium succinicans</name>
    <dbReference type="NCBI Taxonomy" id="29536"/>
    <lineage>
        <taxon>Bacteria</taxon>
        <taxon>Pseudomonadati</taxon>
        <taxon>Bacteroidota</taxon>
        <taxon>Flavobacteriia</taxon>
        <taxon>Flavobacteriales</taxon>
        <taxon>Flavobacteriaceae</taxon>
        <taxon>Flavobacterium</taxon>
    </lineage>
</organism>
<dbReference type="EMBL" id="FOUT01000007">
    <property type="protein sequence ID" value="SFN18106.1"/>
    <property type="molecule type" value="Genomic_DNA"/>
</dbReference>
<protein>
    <submittedName>
        <fullName evidence="3">Predicted membrane protein</fullName>
    </submittedName>
</protein>
<feature type="transmembrane region" description="Helical" evidence="1">
    <location>
        <begin position="191"/>
        <end position="209"/>
    </location>
</feature>
<dbReference type="RefSeq" id="WP_024980776.1">
    <property type="nucleotide sequence ID" value="NZ_CBCRUM010000022.1"/>
</dbReference>
<evidence type="ECO:0000256" key="1">
    <source>
        <dbReference type="SAM" id="Phobius"/>
    </source>
</evidence>
<gene>
    <name evidence="3" type="ORF">SAMN05444143_107161</name>
</gene>
<dbReference type="Proteomes" id="UP000182961">
    <property type="component" value="Unassembled WGS sequence"/>
</dbReference>
<evidence type="ECO:0000313" key="4">
    <source>
        <dbReference type="Proteomes" id="UP000182961"/>
    </source>
</evidence>
<dbReference type="AlphaFoldDB" id="A0A1I4WYA3"/>
<keyword evidence="1" id="KW-0472">Membrane</keyword>
<feature type="transmembrane region" description="Helical" evidence="1">
    <location>
        <begin position="300"/>
        <end position="321"/>
    </location>
</feature>
<feature type="transmembrane region" description="Helical" evidence="1">
    <location>
        <begin position="161"/>
        <end position="179"/>
    </location>
</feature>
<feature type="transmembrane region" description="Helical" evidence="1">
    <location>
        <begin position="45"/>
        <end position="63"/>
    </location>
</feature>
<feature type="transmembrane region" description="Helical" evidence="1">
    <location>
        <begin position="243"/>
        <end position="262"/>
    </location>
</feature>
<feature type="transmembrane region" description="Helical" evidence="1">
    <location>
        <begin position="110"/>
        <end position="130"/>
    </location>
</feature>
<proteinExistence type="predicted"/>
<feature type="transmembrane region" description="Helical" evidence="1">
    <location>
        <begin position="136"/>
        <end position="154"/>
    </location>
</feature>
<dbReference type="InterPro" id="IPR018677">
    <property type="entry name" value="DUF2157"/>
</dbReference>
<keyword evidence="4" id="KW-1185">Reference proteome</keyword>
<dbReference type="Pfam" id="PF09925">
    <property type="entry name" value="DUF2157"/>
    <property type="match status" value="1"/>
</dbReference>
<feature type="transmembrane region" description="Helical" evidence="1">
    <location>
        <begin position="274"/>
        <end position="294"/>
    </location>
</feature>